<reference evidence="2 3" key="1">
    <citation type="submission" date="2024-09" db="EMBL/GenBank/DDBJ databases">
        <authorList>
            <person name="Lee S.D."/>
        </authorList>
    </citation>
    <scope>NUCLEOTIDE SEQUENCE [LARGE SCALE GENOMIC DNA]</scope>
    <source>
        <strain evidence="2 3">N8-3</strain>
    </source>
</reference>
<feature type="coiled-coil region" evidence="1">
    <location>
        <begin position="25"/>
        <end position="63"/>
    </location>
</feature>
<evidence type="ECO:0000313" key="3">
    <source>
        <dbReference type="Proteomes" id="UP001592531"/>
    </source>
</evidence>
<dbReference type="EMBL" id="JBHFAB010000030">
    <property type="protein sequence ID" value="MFC1420801.1"/>
    <property type="molecule type" value="Genomic_DNA"/>
</dbReference>
<proteinExistence type="predicted"/>
<protein>
    <submittedName>
        <fullName evidence="2">Uncharacterized protein</fullName>
    </submittedName>
</protein>
<keyword evidence="3" id="KW-1185">Reference proteome</keyword>
<organism evidence="2 3">
    <name type="scientific">Streptacidiphilus cavernicola</name>
    <dbReference type="NCBI Taxonomy" id="3342716"/>
    <lineage>
        <taxon>Bacteria</taxon>
        <taxon>Bacillati</taxon>
        <taxon>Actinomycetota</taxon>
        <taxon>Actinomycetes</taxon>
        <taxon>Kitasatosporales</taxon>
        <taxon>Streptomycetaceae</taxon>
        <taxon>Streptacidiphilus</taxon>
    </lineage>
</organism>
<dbReference type="RefSeq" id="WP_380542758.1">
    <property type="nucleotide sequence ID" value="NZ_JBHFAB010000030.1"/>
</dbReference>
<evidence type="ECO:0000313" key="2">
    <source>
        <dbReference type="EMBL" id="MFC1420801.1"/>
    </source>
</evidence>
<name>A0ABV6W4P0_9ACTN</name>
<gene>
    <name evidence="2" type="ORF">ACEZDE_29765</name>
</gene>
<accession>A0ABV6W4P0</accession>
<sequence>MLNIHLNLRSLVGRGPGRRRLPAAYAVAQARIAELEAAAEATATEHRAEVKGLEDALQEAARSWNVLYDTWENLRTEHATQESELAHLKALLAASDSTPVVRVRAPIDQGCRINPATAAETVRDRRLLDLAESGEHGLVEDLLARRITWDGGLSMRPPLRDEAAAERAAAVTTVMPAWDRTIPIPVELSKTTGERARESVHAAVAN</sequence>
<evidence type="ECO:0000256" key="1">
    <source>
        <dbReference type="SAM" id="Coils"/>
    </source>
</evidence>
<dbReference type="Proteomes" id="UP001592531">
    <property type="component" value="Unassembled WGS sequence"/>
</dbReference>
<comment type="caution">
    <text evidence="2">The sequence shown here is derived from an EMBL/GenBank/DDBJ whole genome shotgun (WGS) entry which is preliminary data.</text>
</comment>
<keyword evidence="1" id="KW-0175">Coiled coil</keyword>